<dbReference type="InterPro" id="IPR008927">
    <property type="entry name" value="6-PGluconate_DH-like_C_sf"/>
</dbReference>
<dbReference type="AlphaFoldDB" id="A0A0F8ZKP1"/>
<dbReference type="EMBL" id="LAZR01047372">
    <property type="protein sequence ID" value="KKK94378.1"/>
    <property type="molecule type" value="Genomic_DNA"/>
</dbReference>
<accession>A0A0F8ZKP1</accession>
<reference evidence="2" key="1">
    <citation type="journal article" date="2015" name="Nature">
        <title>Complex archaea that bridge the gap between prokaryotes and eukaryotes.</title>
        <authorList>
            <person name="Spang A."/>
            <person name="Saw J.H."/>
            <person name="Jorgensen S.L."/>
            <person name="Zaremba-Niedzwiedzka K."/>
            <person name="Martijn J."/>
            <person name="Lind A.E."/>
            <person name="van Eijk R."/>
            <person name="Schleper C."/>
            <person name="Guy L."/>
            <person name="Ettema T.J."/>
        </authorList>
    </citation>
    <scope>NUCLEOTIDE SEQUENCE</scope>
</reference>
<dbReference type="GO" id="GO:0016491">
    <property type="term" value="F:oxidoreductase activity"/>
    <property type="evidence" value="ECO:0007669"/>
    <property type="project" value="InterPro"/>
</dbReference>
<dbReference type="Gene3D" id="1.10.1040.10">
    <property type="entry name" value="N-(1-d-carboxylethyl)-l-norvaline Dehydrogenase, domain 2"/>
    <property type="match status" value="1"/>
</dbReference>
<evidence type="ECO:0000313" key="2">
    <source>
        <dbReference type="EMBL" id="KKK94378.1"/>
    </source>
</evidence>
<name>A0A0F8ZKP1_9ZZZZ</name>
<feature type="domain" description="Opine dehydrogenase" evidence="1">
    <location>
        <begin position="3"/>
        <end position="107"/>
    </location>
</feature>
<evidence type="ECO:0000259" key="1">
    <source>
        <dbReference type="Pfam" id="PF02317"/>
    </source>
</evidence>
<organism evidence="2">
    <name type="scientific">marine sediment metagenome</name>
    <dbReference type="NCBI Taxonomy" id="412755"/>
    <lineage>
        <taxon>unclassified sequences</taxon>
        <taxon>metagenomes</taxon>
        <taxon>ecological metagenomes</taxon>
    </lineage>
</organism>
<dbReference type="SUPFAM" id="SSF48179">
    <property type="entry name" value="6-phosphogluconate dehydrogenase C-terminal domain-like"/>
    <property type="match status" value="1"/>
</dbReference>
<protein>
    <recommendedName>
        <fullName evidence="1">Opine dehydrogenase domain-containing protein</fullName>
    </recommendedName>
</protein>
<dbReference type="InterPro" id="IPR003421">
    <property type="entry name" value="Opine_DH"/>
</dbReference>
<dbReference type="InterPro" id="IPR013328">
    <property type="entry name" value="6PGD_dom2"/>
</dbReference>
<comment type="caution">
    <text evidence="2">The sequence shown here is derived from an EMBL/GenBank/DDBJ whole genome shotgun (WGS) entry which is preliminary data.</text>
</comment>
<feature type="non-terminal residue" evidence="2">
    <location>
        <position position="1"/>
    </location>
</feature>
<sequence length="145" mass="16448">ENTPGVVRLIEKIDRERMAIGQKLGLKQNTLEEEIRMVNWNPNGEDYVLPLYDAIHTHFLEVCEGPFTLEARHLTEDIPYGLVTFSSLGKMLGVPTPVVDSVITLVEGLLNRDFRSMGRTVESLGIDPGWSLEQLKRYLQEGDHE</sequence>
<dbReference type="Pfam" id="PF02317">
    <property type="entry name" value="Octopine_DH"/>
    <property type="match status" value="1"/>
</dbReference>
<proteinExistence type="predicted"/>
<gene>
    <name evidence="2" type="ORF">LCGC14_2683470</name>
</gene>